<evidence type="ECO:0000313" key="2">
    <source>
        <dbReference type="Proteomes" id="UP000799757"/>
    </source>
</evidence>
<dbReference type="Proteomes" id="UP000799757">
    <property type="component" value="Unassembled WGS sequence"/>
</dbReference>
<reference evidence="1" key="1">
    <citation type="journal article" date="2020" name="Stud. Mycol.">
        <title>101 Dothideomycetes genomes: a test case for predicting lifestyles and emergence of pathogens.</title>
        <authorList>
            <person name="Haridas S."/>
            <person name="Albert R."/>
            <person name="Binder M."/>
            <person name="Bloem J."/>
            <person name="Labutti K."/>
            <person name="Salamov A."/>
            <person name="Andreopoulos B."/>
            <person name="Baker S."/>
            <person name="Barry K."/>
            <person name="Bills G."/>
            <person name="Bluhm B."/>
            <person name="Cannon C."/>
            <person name="Castanera R."/>
            <person name="Culley D."/>
            <person name="Daum C."/>
            <person name="Ezra D."/>
            <person name="Gonzalez J."/>
            <person name="Henrissat B."/>
            <person name="Kuo A."/>
            <person name="Liang C."/>
            <person name="Lipzen A."/>
            <person name="Lutzoni F."/>
            <person name="Magnuson J."/>
            <person name="Mondo S."/>
            <person name="Nolan M."/>
            <person name="Ohm R."/>
            <person name="Pangilinan J."/>
            <person name="Park H.-J."/>
            <person name="Ramirez L."/>
            <person name="Alfaro M."/>
            <person name="Sun H."/>
            <person name="Tritt A."/>
            <person name="Yoshinaga Y."/>
            <person name="Zwiers L.-H."/>
            <person name="Turgeon B."/>
            <person name="Goodwin S."/>
            <person name="Spatafora J."/>
            <person name="Crous P."/>
            <person name="Grigoriev I."/>
        </authorList>
    </citation>
    <scope>NUCLEOTIDE SEQUENCE</scope>
    <source>
        <strain evidence="1">CBS 109.77</strain>
    </source>
</reference>
<evidence type="ECO:0000313" key="1">
    <source>
        <dbReference type="EMBL" id="KAF2792371.1"/>
    </source>
</evidence>
<name>A0A6A6X7Y4_9PLEO</name>
<keyword evidence="2" id="KW-1185">Reference proteome</keyword>
<proteinExistence type="predicted"/>
<sequence>MFTRQGTRSAELPTQDVDAVVDYRNVSGDAVLWETYCTVGYAGPHDAETAIHNLCQVAQYCYQSPCPDQPPIIVEGPGVMTWARLGAGCALGHPDDWYIDSCTQAFYDISEKCGGRNSRRFYYGWETSKRDGSVLSINHEGYHYCDPTETPKAGVQSFC</sequence>
<gene>
    <name evidence="1" type="ORF">K505DRAFT_338753</name>
</gene>
<dbReference type="AlphaFoldDB" id="A0A6A6X7Y4"/>
<accession>A0A6A6X7Y4</accession>
<dbReference type="EMBL" id="MU001973">
    <property type="protein sequence ID" value="KAF2792371.1"/>
    <property type="molecule type" value="Genomic_DNA"/>
</dbReference>
<organism evidence="1 2">
    <name type="scientific">Melanomma pulvis-pyrius CBS 109.77</name>
    <dbReference type="NCBI Taxonomy" id="1314802"/>
    <lineage>
        <taxon>Eukaryota</taxon>
        <taxon>Fungi</taxon>
        <taxon>Dikarya</taxon>
        <taxon>Ascomycota</taxon>
        <taxon>Pezizomycotina</taxon>
        <taxon>Dothideomycetes</taxon>
        <taxon>Pleosporomycetidae</taxon>
        <taxon>Pleosporales</taxon>
        <taxon>Melanommataceae</taxon>
        <taxon>Melanomma</taxon>
    </lineage>
</organism>
<protein>
    <submittedName>
        <fullName evidence="1">Uncharacterized protein</fullName>
    </submittedName>
</protein>